<evidence type="ECO:0000313" key="9">
    <source>
        <dbReference type="EMBL" id="OWM81495.1"/>
    </source>
</evidence>
<comment type="function">
    <text evidence="6">Seed storage protein.</text>
</comment>
<dbReference type="Proteomes" id="UP000233551">
    <property type="component" value="Unassembled WGS sequence"/>
</dbReference>
<dbReference type="InterPro" id="IPR006044">
    <property type="entry name" value="11S_seedstore_pln"/>
</dbReference>
<dbReference type="PANTHER" id="PTHR31189:SF35">
    <property type="entry name" value="12S SEED STORAGE PROTEIN CRB"/>
    <property type="match status" value="1"/>
</dbReference>
<keyword evidence="2 6" id="KW-0732">Signal</keyword>
<evidence type="ECO:0000256" key="1">
    <source>
        <dbReference type="ARBA" id="ARBA00007178"/>
    </source>
</evidence>
<dbReference type="GO" id="GO:0045735">
    <property type="term" value="F:nutrient reservoir activity"/>
    <property type="evidence" value="ECO:0007669"/>
    <property type="project" value="UniProtKB-KW"/>
</dbReference>
<feature type="region of interest" description="Disordered" evidence="7">
    <location>
        <begin position="340"/>
        <end position="388"/>
    </location>
</feature>
<protein>
    <recommendedName>
        <fullName evidence="8">Cupin type-1 domain-containing protein</fullName>
    </recommendedName>
</protein>
<evidence type="ECO:0000256" key="2">
    <source>
        <dbReference type="ARBA" id="ARBA00022729"/>
    </source>
</evidence>
<dbReference type="InterPro" id="IPR022379">
    <property type="entry name" value="11S_seedstore_CS"/>
</dbReference>
<dbReference type="Gene3D" id="2.60.120.10">
    <property type="entry name" value="Jelly Rolls"/>
    <property type="match status" value="2"/>
</dbReference>
<dbReference type="OrthoDB" id="2016041at2759"/>
<dbReference type="FunFam" id="2.60.120.10:FF:000073">
    <property type="entry name" value="Glycinin G1"/>
    <property type="match status" value="1"/>
</dbReference>
<feature type="domain" description="Cupin type-1" evidence="8">
    <location>
        <begin position="55"/>
        <end position="274"/>
    </location>
</feature>
<dbReference type="GeneID" id="116193150"/>
<evidence type="ECO:0000313" key="12">
    <source>
        <dbReference type="Proteomes" id="UP000233551"/>
    </source>
</evidence>
<dbReference type="PROSITE" id="PS00305">
    <property type="entry name" value="11S_SEED_STORAGE"/>
    <property type="match status" value="1"/>
</dbReference>
<dbReference type="AlphaFoldDB" id="A0A218X8G5"/>
<evidence type="ECO:0000313" key="11">
    <source>
        <dbReference type="Proteomes" id="UP000197138"/>
    </source>
</evidence>
<keyword evidence="4 6" id="KW-0708">Seed storage protein</keyword>
<dbReference type="InterPro" id="IPR014710">
    <property type="entry name" value="RmlC-like_jellyroll"/>
</dbReference>
<feature type="region of interest" description="Disordered" evidence="7">
    <location>
        <begin position="299"/>
        <end position="318"/>
    </location>
</feature>
<accession>A0A218X8G5</accession>
<evidence type="ECO:0000256" key="4">
    <source>
        <dbReference type="ARBA" id="ARBA00023129"/>
    </source>
</evidence>
<dbReference type="InterPro" id="IPR011051">
    <property type="entry name" value="RmlC_Cupin_sf"/>
</dbReference>
<feature type="compositionally biased region" description="Low complexity" evidence="7">
    <location>
        <begin position="221"/>
        <end position="241"/>
    </location>
</feature>
<dbReference type="SMART" id="SM00835">
    <property type="entry name" value="Cupin_1"/>
    <property type="match status" value="2"/>
</dbReference>
<dbReference type="InterPro" id="IPR006045">
    <property type="entry name" value="Cupin_1"/>
</dbReference>
<comment type="subunit">
    <text evidence="6">Hexamer; each subunit is composed of an acidic and a basic chain derived from a single precursor and linked by a disulfide bond.</text>
</comment>
<dbReference type="Pfam" id="PF00190">
    <property type="entry name" value="Cupin_1"/>
    <property type="match status" value="2"/>
</dbReference>
<name>A0A218X8G5_PUNGR</name>
<dbReference type="InterPro" id="IPR050253">
    <property type="entry name" value="Seed_Storage-Functional"/>
</dbReference>
<reference evidence="11" key="1">
    <citation type="journal article" date="2017" name="Plant J.">
        <title>The pomegranate (Punica granatum L.) genome and the genomics of punicalagin biosynthesis.</title>
        <authorList>
            <person name="Qin G."/>
            <person name="Xu C."/>
            <person name="Ming R."/>
            <person name="Tang H."/>
            <person name="Guyot R."/>
            <person name="Kramer E.M."/>
            <person name="Hu Y."/>
            <person name="Yi X."/>
            <person name="Qi Y."/>
            <person name="Xu X."/>
            <person name="Gao Z."/>
            <person name="Pan H."/>
            <person name="Jian J."/>
            <person name="Tian Y."/>
            <person name="Yue Z."/>
            <person name="Xu Y."/>
        </authorList>
    </citation>
    <scope>NUCLEOTIDE SEQUENCE [LARGE SCALE GENOMIC DNA]</scope>
    <source>
        <strain evidence="11">cv. Dabenzi</strain>
    </source>
</reference>
<dbReference type="EMBL" id="PGOL01003458">
    <property type="protein sequence ID" value="PKI41139.1"/>
    <property type="molecule type" value="Genomic_DNA"/>
</dbReference>
<dbReference type="SUPFAM" id="SSF51182">
    <property type="entry name" value="RmlC-like cupins"/>
    <property type="match status" value="1"/>
</dbReference>
<dbReference type="Proteomes" id="UP000197138">
    <property type="component" value="Unassembled WGS sequence"/>
</dbReference>
<feature type="region of interest" description="Disordered" evidence="7">
    <location>
        <begin position="218"/>
        <end position="246"/>
    </location>
</feature>
<proteinExistence type="inferred from homology"/>
<organism evidence="9 11">
    <name type="scientific">Punica granatum</name>
    <name type="common">Pomegranate</name>
    <dbReference type="NCBI Taxonomy" id="22663"/>
    <lineage>
        <taxon>Eukaryota</taxon>
        <taxon>Viridiplantae</taxon>
        <taxon>Streptophyta</taxon>
        <taxon>Embryophyta</taxon>
        <taxon>Tracheophyta</taxon>
        <taxon>Spermatophyta</taxon>
        <taxon>Magnoliopsida</taxon>
        <taxon>eudicotyledons</taxon>
        <taxon>Gunneridae</taxon>
        <taxon>Pentapetalae</taxon>
        <taxon>rosids</taxon>
        <taxon>malvids</taxon>
        <taxon>Myrtales</taxon>
        <taxon>Lythraceae</taxon>
        <taxon>Punica</taxon>
    </lineage>
</organism>
<evidence type="ECO:0000256" key="5">
    <source>
        <dbReference type="ARBA" id="ARBA00023157"/>
    </source>
</evidence>
<evidence type="ECO:0000256" key="3">
    <source>
        <dbReference type="ARBA" id="ARBA00022761"/>
    </source>
</evidence>
<keyword evidence="3 6" id="KW-0758">Storage protein</keyword>
<dbReference type="STRING" id="22663.A0A218X8G5"/>
<dbReference type="GO" id="GO:0010431">
    <property type="term" value="P:seed maturation"/>
    <property type="evidence" value="ECO:0007669"/>
    <property type="project" value="UniProtKB-ARBA"/>
</dbReference>
<evidence type="ECO:0000256" key="7">
    <source>
        <dbReference type="SAM" id="MobiDB-lite"/>
    </source>
</evidence>
<feature type="signal peptide" evidence="6">
    <location>
        <begin position="1"/>
        <end position="27"/>
    </location>
</feature>
<evidence type="ECO:0000256" key="6">
    <source>
        <dbReference type="RuleBase" id="RU003681"/>
    </source>
</evidence>
<feature type="domain" description="Cupin type-1" evidence="8">
    <location>
        <begin position="417"/>
        <end position="566"/>
    </location>
</feature>
<reference evidence="9" key="2">
    <citation type="submission" date="2017-06" db="EMBL/GenBank/DDBJ databases">
        <title>The pomegranate genome and the genomics of punicalagin biosynthesis.</title>
        <authorList>
            <person name="Xu C."/>
        </authorList>
    </citation>
    <scope>NUCLEOTIDE SEQUENCE [LARGE SCALE GENOMIC DNA]</scope>
    <source>
        <tissue evidence="9">Fresh leaf</tissue>
    </source>
</reference>
<evidence type="ECO:0000313" key="10">
    <source>
        <dbReference type="EMBL" id="PKI41139.1"/>
    </source>
</evidence>
<dbReference type="CDD" id="cd02243">
    <property type="entry name" value="cupin_11S_legumin_C"/>
    <property type="match status" value="1"/>
</dbReference>
<evidence type="ECO:0000259" key="8">
    <source>
        <dbReference type="SMART" id="SM00835"/>
    </source>
</evidence>
<keyword evidence="12" id="KW-1185">Reference proteome</keyword>
<feature type="chain" id="PRO_5013981608" description="Cupin type-1 domain-containing protein" evidence="6">
    <location>
        <begin position="28"/>
        <end position="592"/>
    </location>
</feature>
<sequence>MANHPPPSAVLLPLAVSLLVLANGCLATEAEADRVGRRQPSLRGKGESECQLDRLNSLEPTNRIQCEAGVIETWDPNEDELRCAGVAVVRHIIEPNGLLLPSFANAPQLIFIEQGRGIQGLVLPGCPETFQQSQFGGGRFSGGEEELGRRGPRFQDRHQKVRHFREGDILVLPPGTAHWVYNEGDRPLVAIILLDTTSSLNQLDINPRRFYLAGNPENEHQVQGQRGRHSQQQQQQPFARPGGRGGGSACDNIFCGFDAELLAEAFNVDMETARRLQNENDNRNNIVRVEGRLQVVRPPRRQSGWEREGESERERHRYGRRSSRRETEWWRPSRREPEWERETEWERERPSPRRETEWERERRPSPRRETEWERERERERYQGRGGRGGRCDGLECNGNDNNDNGIDETLCTMRLRENIQDPARADIYTRQAGHISTLNSHNLPILSWLQLSAEYGRLHQDAIMGPHWNLNAHSVIYALRGRARIQVVDNNGQAVFDEELQQGRILVVPQNFAVVKRAENEEFEWVSFKTSDNAMINPLAGRTSVMRALPDEVIANAYQISREDARRLKYSRKESTLFRAASGSMIQRRAEA</sequence>
<comment type="caution">
    <text evidence="9">The sequence shown here is derived from an EMBL/GenBank/DDBJ whole genome shotgun (WGS) entry which is preliminary data.</text>
</comment>
<reference evidence="10 12" key="3">
    <citation type="submission" date="2017-11" db="EMBL/GenBank/DDBJ databases">
        <title>De-novo sequencing of pomegranate (Punica granatum L.) genome.</title>
        <authorList>
            <person name="Akparov Z."/>
            <person name="Amiraslanov A."/>
            <person name="Hajiyeva S."/>
            <person name="Abbasov M."/>
            <person name="Kaur K."/>
            <person name="Hamwieh A."/>
            <person name="Solovyev V."/>
            <person name="Salamov A."/>
            <person name="Braich B."/>
            <person name="Kosarev P."/>
            <person name="Mahmoud A."/>
            <person name="Hajiyev E."/>
            <person name="Babayeva S."/>
            <person name="Izzatullayeva V."/>
            <person name="Mammadov A."/>
            <person name="Mammadov A."/>
            <person name="Sharifova S."/>
            <person name="Ojaghi J."/>
            <person name="Eynullazada K."/>
            <person name="Bayramov B."/>
            <person name="Abdulazimova A."/>
            <person name="Shahmuradov I."/>
        </authorList>
    </citation>
    <scope>NUCLEOTIDE SEQUENCE [LARGE SCALE GENOMIC DNA]</scope>
    <source>
        <strain evidence="10">AG2017</strain>
        <strain evidence="12">cv. AG2017</strain>
        <tissue evidence="10">Leaf</tissue>
    </source>
</reference>
<feature type="compositionally biased region" description="Basic and acidic residues" evidence="7">
    <location>
        <begin position="303"/>
        <end position="315"/>
    </location>
</feature>
<gene>
    <name evidence="9" type="ORF">CDL15_Pgr007533</name>
    <name evidence="10" type="ORF">CRG98_038667</name>
</gene>
<dbReference type="EMBL" id="MTKT01002214">
    <property type="protein sequence ID" value="OWM81495.1"/>
    <property type="molecule type" value="Genomic_DNA"/>
</dbReference>
<keyword evidence="5 6" id="KW-1015">Disulfide bond</keyword>
<dbReference type="PRINTS" id="PR00439">
    <property type="entry name" value="11SGLOBULIN"/>
</dbReference>
<dbReference type="PANTHER" id="PTHR31189">
    <property type="entry name" value="OS03G0336100 PROTEIN-RELATED"/>
    <property type="match status" value="1"/>
</dbReference>
<dbReference type="CDD" id="cd02242">
    <property type="entry name" value="cupin_11S_legumin_N"/>
    <property type="match status" value="1"/>
</dbReference>
<comment type="similarity">
    <text evidence="1 6">Belongs to the 11S seed storage protein (globulins) family.</text>
</comment>
<feature type="compositionally biased region" description="Basic and acidic residues" evidence="7">
    <location>
        <begin position="340"/>
        <end position="382"/>
    </location>
</feature>